<dbReference type="GO" id="GO:0048544">
    <property type="term" value="P:recognition of pollen"/>
    <property type="evidence" value="ECO:0007669"/>
    <property type="project" value="InterPro"/>
</dbReference>
<evidence type="ECO:0000313" key="5">
    <source>
        <dbReference type="Proteomes" id="UP000235145"/>
    </source>
</evidence>
<reference evidence="4 5" key="1">
    <citation type="journal article" date="2017" name="Nat. Commun.">
        <title>Genome assembly with in vitro proximity ligation data and whole-genome triplication in lettuce.</title>
        <authorList>
            <person name="Reyes-Chin-Wo S."/>
            <person name="Wang Z."/>
            <person name="Yang X."/>
            <person name="Kozik A."/>
            <person name="Arikit S."/>
            <person name="Song C."/>
            <person name="Xia L."/>
            <person name="Froenicke L."/>
            <person name="Lavelle D.O."/>
            <person name="Truco M.J."/>
            <person name="Xia R."/>
            <person name="Zhu S."/>
            <person name="Xu C."/>
            <person name="Xu H."/>
            <person name="Xu X."/>
            <person name="Cox K."/>
            <person name="Korf I."/>
            <person name="Meyers B.C."/>
            <person name="Michelmore R.W."/>
        </authorList>
    </citation>
    <scope>NUCLEOTIDE SEQUENCE [LARGE SCALE GENOMIC DNA]</scope>
    <source>
        <strain evidence="5">cv. Salinas</strain>
        <tissue evidence="4">Seedlings</tissue>
    </source>
</reference>
<dbReference type="PANTHER" id="PTHR32444:SF235">
    <property type="entry name" value="OS01G0783900 PROTEIN"/>
    <property type="match status" value="1"/>
</dbReference>
<proteinExistence type="predicted"/>
<evidence type="ECO:0000259" key="3">
    <source>
        <dbReference type="Pfam" id="PF00954"/>
    </source>
</evidence>
<keyword evidence="2" id="KW-1015">Disulfide bond</keyword>
<evidence type="ECO:0000313" key="4">
    <source>
        <dbReference type="EMBL" id="KAJ0201919.1"/>
    </source>
</evidence>
<gene>
    <name evidence="4" type="ORF">LSAT_V11C600340530</name>
</gene>
<dbReference type="Proteomes" id="UP000235145">
    <property type="component" value="Unassembled WGS sequence"/>
</dbReference>
<evidence type="ECO:0000256" key="2">
    <source>
        <dbReference type="ARBA" id="ARBA00023157"/>
    </source>
</evidence>
<dbReference type="PANTHER" id="PTHR32444">
    <property type="entry name" value="BULB-TYPE LECTIN DOMAIN-CONTAINING PROTEIN"/>
    <property type="match status" value="1"/>
</dbReference>
<keyword evidence="5" id="KW-1185">Reference proteome</keyword>
<dbReference type="InterPro" id="IPR000858">
    <property type="entry name" value="S_locus_glycoprot_dom"/>
</dbReference>
<protein>
    <recommendedName>
        <fullName evidence="3">S-locus glycoprotein domain-containing protein</fullName>
    </recommendedName>
</protein>
<dbReference type="Pfam" id="PF00954">
    <property type="entry name" value="S_locus_glycop"/>
    <property type="match status" value="1"/>
</dbReference>
<name>A0A9R1X8Z9_LACSA</name>
<organism evidence="4 5">
    <name type="scientific">Lactuca sativa</name>
    <name type="common">Garden lettuce</name>
    <dbReference type="NCBI Taxonomy" id="4236"/>
    <lineage>
        <taxon>Eukaryota</taxon>
        <taxon>Viridiplantae</taxon>
        <taxon>Streptophyta</taxon>
        <taxon>Embryophyta</taxon>
        <taxon>Tracheophyta</taxon>
        <taxon>Spermatophyta</taxon>
        <taxon>Magnoliopsida</taxon>
        <taxon>eudicotyledons</taxon>
        <taxon>Gunneridae</taxon>
        <taxon>Pentapetalae</taxon>
        <taxon>asterids</taxon>
        <taxon>campanulids</taxon>
        <taxon>Asterales</taxon>
        <taxon>Asteraceae</taxon>
        <taxon>Cichorioideae</taxon>
        <taxon>Cichorieae</taxon>
        <taxon>Lactucinae</taxon>
        <taxon>Lactuca</taxon>
    </lineage>
</organism>
<dbReference type="AlphaFoldDB" id="A0A9R1X8Z9"/>
<feature type="domain" description="S-locus glycoprotein" evidence="3">
    <location>
        <begin position="3"/>
        <end position="43"/>
    </location>
</feature>
<evidence type="ECO:0000256" key="1">
    <source>
        <dbReference type="ARBA" id="ARBA00022729"/>
    </source>
</evidence>
<dbReference type="EMBL" id="NBSK02000006">
    <property type="protein sequence ID" value="KAJ0201919.1"/>
    <property type="molecule type" value="Genomic_DNA"/>
</dbReference>
<comment type="caution">
    <text evidence="4">The sequence shown here is derived from an EMBL/GenBank/DDBJ whole genome shotgun (WGS) entry which is preliminary data.</text>
</comment>
<keyword evidence="1" id="KW-0732">Signal</keyword>
<sequence>MWHWNNRSQNWVVYTSGLIDSYGHYGICGPYGSCNINRNPPCSRMEDRSNGCKLQSPLDCKGGDAFRKVIKMKFLNTRHSW</sequence>
<accession>A0A9R1X8Z9</accession>